<dbReference type="PANTHER" id="PTHR12210">
    <property type="entry name" value="DULLARD PROTEIN PHOSPHATASE"/>
    <property type="match status" value="1"/>
</dbReference>
<dbReference type="FunFam" id="3.40.50.1000:FF:000093">
    <property type="entry name" value="NLI interacting factor-like phosphatase family protein"/>
    <property type="match status" value="1"/>
</dbReference>
<proteinExistence type="predicted"/>
<evidence type="ECO:0000313" key="2">
    <source>
        <dbReference type="Proteomes" id="UP001652661"/>
    </source>
</evidence>
<accession>A0A6P4J1I9</accession>
<dbReference type="GeneID" id="108083796"/>
<dbReference type="Pfam" id="PF03031">
    <property type="entry name" value="NIF"/>
    <property type="match status" value="1"/>
</dbReference>
<name>A0A6P4J1I9_DROKI</name>
<dbReference type="PROSITE" id="PS50969">
    <property type="entry name" value="FCP1"/>
    <property type="match status" value="1"/>
</dbReference>
<dbReference type="InterPro" id="IPR011948">
    <property type="entry name" value="Dullard_phosphatase"/>
</dbReference>
<dbReference type="OrthoDB" id="277011at2759"/>
<sequence length="245" mass="27935">MDSTAASGLRPVSNLRTRVGPTTILFTGRLSNWFRRLIAHLVTWIYDYFCPGPRWYRDVPLSPISNGRLKAVGRKTLVLDLDETLIHSGAVSQAVPDFIVNVNIGGGTAKTIPIRVFKRPHVDFFLGLVSKWYDLVIYTASLEHYADQVVDHLDGGRGMLSHRLYRQHCCPDRHLSKDLKRIGKDMGSIFILDNQPKAYVHFPENALPIKSFLYDPEDTELLKLLPFLDALRFTKDVRSVLGRRY</sequence>
<protein>
    <submittedName>
        <fullName evidence="3">CTD nuclear envelope phosphatase 1 homolog</fullName>
    </submittedName>
</protein>
<dbReference type="Gene3D" id="3.40.50.1000">
    <property type="entry name" value="HAD superfamily/HAD-like"/>
    <property type="match status" value="1"/>
</dbReference>
<feature type="domain" description="FCP1 homology" evidence="1">
    <location>
        <begin position="70"/>
        <end position="231"/>
    </location>
</feature>
<dbReference type="InterPro" id="IPR004274">
    <property type="entry name" value="FCP1_dom"/>
</dbReference>
<gene>
    <name evidence="3" type="primary">LOC108083796</name>
</gene>
<dbReference type="Proteomes" id="UP001652661">
    <property type="component" value="Chromosome X"/>
</dbReference>
<organism evidence="2 3">
    <name type="scientific">Drosophila kikkawai</name>
    <name type="common">Fruit fly</name>
    <dbReference type="NCBI Taxonomy" id="30033"/>
    <lineage>
        <taxon>Eukaryota</taxon>
        <taxon>Metazoa</taxon>
        <taxon>Ecdysozoa</taxon>
        <taxon>Arthropoda</taxon>
        <taxon>Hexapoda</taxon>
        <taxon>Insecta</taxon>
        <taxon>Pterygota</taxon>
        <taxon>Neoptera</taxon>
        <taxon>Endopterygota</taxon>
        <taxon>Diptera</taxon>
        <taxon>Brachycera</taxon>
        <taxon>Muscomorpha</taxon>
        <taxon>Ephydroidea</taxon>
        <taxon>Drosophilidae</taxon>
        <taxon>Drosophila</taxon>
        <taxon>Sophophora</taxon>
    </lineage>
</organism>
<keyword evidence="2" id="KW-1185">Reference proteome</keyword>
<dbReference type="CDD" id="cd07521">
    <property type="entry name" value="HAD_FCP1-like"/>
    <property type="match status" value="1"/>
</dbReference>
<dbReference type="AlphaFoldDB" id="A0A6P4J1I9"/>
<dbReference type="SMART" id="SM00577">
    <property type="entry name" value="CPDc"/>
    <property type="match status" value="1"/>
</dbReference>
<evidence type="ECO:0000259" key="1">
    <source>
        <dbReference type="PROSITE" id="PS50969"/>
    </source>
</evidence>
<reference evidence="3" key="1">
    <citation type="submission" date="2025-08" db="UniProtKB">
        <authorList>
            <consortium name="RefSeq"/>
        </authorList>
    </citation>
    <scope>IDENTIFICATION</scope>
    <source>
        <strain evidence="3">14028-0561.14</strain>
        <tissue evidence="3">Whole fly</tissue>
    </source>
</reference>
<dbReference type="OMA" id="RDSCIET"/>
<evidence type="ECO:0000313" key="3">
    <source>
        <dbReference type="RefSeq" id="XP_017035212.1"/>
    </source>
</evidence>
<dbReference type="RefSeq" id="XP_017035212.1">
    <property type="nucleotide sequence ID" value="XM_017179723.3"/>
</dbReference>
<dbReference type="InterPro" id="IPR036412">
    <property type="entry name" value="HAD-like_sf"/>
</dbReference>
<dbReference type="SUPFAM" id="SSF56784">
    <property type="entry name" value="HAD-like"/>
    <property type="match status" value="1"/>
</dbReference>
<dbReference type="InterPro" id="IPR050365">
    <property type="entry name" value="TIM50"/>
</dbReference>
<dbReference type="NCBIfam" id="TIGR02251">
    <property type="entry name" value="HIF-SF_euk"/>
    <property type="match status" value="1"/>
</dbReference>
<dbReference type="GO" id="GO:0016791">
    <property type="term" value="F:phosphatase activity"/>
    <property type="evidence" value="ECO:0007669"/>
    <property type="project" value="InterPro"/>
</dbReference>
<dbReference type="InterPro" id="IPR023214">
    <property type="entry name" value="HAD_sf"/>
</dbReference>